<dbReference type="EMBL" id="RBZM01000005">
    <property type="protein sequence ID" value="RKP54432.1"/>
    <property type="molecule type" value="Genomic_DNA"/>
</dbReference>
<dbReference type="Proteomes" id="UP000282076">
    <property type="component" value="Unassembled WGS sequence"/>
</dbReference>
<protein>
    <submittedName>
        <fullName evidence="1">Amino acid--ACP ligase</fullName>
    </submittedName>
</protein>
<keyword evidence="2" id="KW-1185">Reference proteome</keyword>
<organism evidence="1 2">
    <name type="scientific">Cohnella endophytica</name>
    <dbReference type="NCBI Taxonomy" id="2419778"/>
    <lineage>
        <taxon>Bacteria</taxon>
        <taxon>Bacillati</taxon>
        <taxon>Bacillota</taxon>
        <taxon>Bacilli</taxon>
        <taxon>Bacillales</taxon>
        <taxon>Paenibacillaceae</taxon>
        <taxon>Cohnella</taxon>
    </lineage>
</organism>
<reference evidence="1 2" key="1">
    <citation type="submission" date="2018-10" db="EMBL/GenBank/DDBJ databases">
        <title>Cohnella sp. M2MS4P-1, whole genome shotgun sequence.</title>
        <authorList>
            <person name="Tuo L."/>
        </authorList>
    </citation>
    <scope>NUCLEOTIDE SEQUENCE [LARGE SCALE GENOMIC DNA]</scope>
    <source>
        <strain evidence="1 2">M2MS4P-1</strain>
    </source>
</reference>
<dbReference type="OrthoDB" id="583154at2"/>
<comment type="caution">
    <text evidence="1">The sequence shown here is derived from an EMBL/GenBank/DDBJ whole genome shotgun (WGS) entry which is preliminary data.</text>
</comment>
<proteinExistence type="predicted"/>
<dbReference type="Gene3D" id="3.30.930.10">
    <property type="entry name" value="Bira Bifunctional Protein, Domain 2"/>
    <property type="match status" value="1"/>
</dbReference>
<dbReference type="GO" id="GO:0016874">
    <property type="term" value="F:ligase activity"/>
    <property type="evidence" value="ECO:0007669"/>
    <property type="project" value="UniProtKB-KW"/>
</dbReference>
<dbReference type="AlphaFoldDB" id="A0A494Y265"/>
<evidence type="ECO:0000313" key="2">
    <source>
        <dbReference type="Proteomes" id="UP000282076"/>
    </source>
</evidence>
<dbReference type="GO" id="GO:0016740">
    <property type="term" value="F:transferase activity"/>
    <property type="evidence" value="ECO:0007669"/>
    <property type="project" value="UniProtKB-ARBA"/>
</dbReference>
<gene>
    <name evidence="1" type="ORF">D7Z26_13865</name>
</gene>
<dbReference type="RefSeq" id="WP_120977537.1">
    <property type="nucleotide sequence ID" value="NZ_RBZM01000005.1"/>
</dbReference>
<sequence length="391" mass="44896">MSTSNLILDKGENMQRRYATQGILDLGQAESLVSKMIYSVEGISNCFLDEDTQEMVVGLTSQSDFALIDRTFESLLHLEKKHRTFRHRIYKQSNVTNYSNKKLHDDVDIIFAEDGTARRDFAVLLFDILDLYFYKIACRHGALLRQYPAMVSVQTLEKCNYIHSFPQNIHLVSEIPHKLDVLECVKTTDRLEEITRLSKYALSPAICFHCYEELTGSRLSQSLVLTARGLCSRHEATWRLGKHRLNNFSMREIVLFGTDAFVESIRRSCMDEAWQLFESFGLEGRIETASDPFYFSEDTAKGQHQLMANKKYELIVTIGSEVFSIASFNHMGNTLCKPFDICDTNNKFLNSGCIGFGIDRWVYALLKTYGTQLESWPQLFQDKIALIQNTV</sequence>
<evidence type="ECO:0000313" key="1">
    <source>
        <dbReference type="EMBL" id="RKP54432.1"/>
    </source>
</evidence>
<accession>A0A494Y265</accession>
<keyword evidence="1" id="KW-0436">Ligase</keyword>
<dbReference type="GO" id="GO:0140096">
    <property type="term" value="F:catalytic activity, acting on a protein"/>
    <property type="evidence" value="ECO:0007669"/>
    <property type="project" value="UniProtKB-ARBA"/>
</dbReference>
<dbReference type="SUPFAM" id="SSF55681">
    <property type="entry name" value="Class II aaRS and biotin synthetases"/>
    <property type="match status" value="1"/>
</dbReference>
<dbReference type="InterPro" id="IPR045864">
    <property type="entry name" value="aa-tRNA-synth_II/BPL/LPL"/>
</dbReference>
<name>A0A494Y265_9BACL</name>